<feature type="region of interest" description="Disordered" evidence="1">
    <location>
        <begin position="160"/>
        <end position="183"/>
    </location>
</feature>
<name>A0ABT5AF82_9CYAN</name>
<dbReference type="RefSeq" id="WP_271795360.1">
    <property type="nucleotide sequence ID" value="NZ_JAQMUC010000034.1"/>
</dbReference>
<dbReference type="Pfam" id="PF26355">
    <property type="entry name" value="HTH_VMAP-M9"/>
    <property type="match status" value="1"/>
</dbReference>
<reference evidence="3 4" key="1">
    <citation type="submission" date="2023-01" db="EMBL/GenBank/DDBJ databases">
        <title>Genomes from the Australian National Cyanobacteria Reference Collection.</title>
        <authorList>
            <person name="Willis A."/>
            <person name="Lee E.M.F."/>
        </authorList>
    </citation>
    <scope>NUCLEOTIDE SEQUENCE [LARGE SCALE GENOMIC DNA]</scope>
    <source>
        <strain evidence="3 4">CS-1226</strain>
    </source>
</reference>
<organism evidence="3 4">
    <name type="scientific">Dolichospermum planctonicum CS-1226</name>
    <dbReference type="NCBI Taxonomy" id="3021751"/>
    <lineage>
        <taxon>Bacteria</taxon>
        <taxon>Bacillati</taxon>
        <taxon>Cyanobacteriota</taxon>
        <taxon>Cyanophyceae</taxon>
        <taxon>Nostocales</taxon>
        <taxon>Aphanizomenonaceae</taxon>
        <taxon>Dolichospermum</taxon>
        <taxon>Dolichospermum planctonicum</taxon>
    </lineage>
</organism>
<accession>A0ABT5AF82</accession>
<protein>
    <recommendedName>
        <fullName evidence="2">vWA-MoxR associated protein N-terminal HTH domain-containing protein</fullName>
    </recommendedName>
</protein>
<evidence type="ECO:0000313" key="4">
    <source>
        <dbReference type="Proteomes" id="UP001211249"/>
    </source>
</evidence>
<feature type="domain" description="vWA-MoxR associated protein N-terminal HTH" evidence="2">
    <location>
        <begin position="50"/>
        <end position="133"/>
    </location>
</feature>
<comment type="caution">
    <text evidence="3">The sequence shown here is derived from an EMBL/GenBank/DDBJ whole genome shotgun (WGS) entry which is preliminary data.</text>
</comment>
<evidence type="ECO:0000256" key="1">
    <source>
        <dbReference type="SAM" id="MobiDB-lite"/>
    </source>
</evidence>
<sequence>MLRIIKTSDRGFPVKLGSGLQKELQTDGKKLKSTDKVCYHYLCRVTFLAMQVHELLQLVDDAVYLNTGKHLNDLQRGVIEGTLKYQKYADIAENCGCSAGHAKDVGYELLKMLSDIFGEPVDKSNLKSVLERQGNVNISLVNNSKINSNLIGCINIGSKQPKTKSDKSHPGNSKLKQRNQNKTQIEKISKLKYFGLNDQQIAEVLELPLEVIKQVVSE</sequence>
<evidence type="ECO:0000313" key="3">
    <source>
        <dbReference type="EMBL" id="MDB9535408.1"/>
    </source>
</evidence>
<dbReference type="Proteomes" id="UP001211249">
    <property type="component" value="Unassembled WGS sequence"/>
</dbReference>
<dbReference type="EMBL" id="JAQMUC010000034">
    <property type="protein sequence ID" value="MDB9535408.1"/>
    <property type="molecule type" value="Genomic_DNA"/>
</dbReference>
<keyword evidence="4" id="KW-1185">Reference proteome</keyword>
<dbReference type="InterPro" id="IPR058651">
    <property type="entry name" value="HTH_VMAP-M9"/>
</dbReference>
<evidence type="ECO:0000259" key="2">
    <source>
        <dbReference type="Pfam" id="PF26355"/>
    </source>
</evidence>
<gene>
    <name evidence="3" type="ORF">PN451_06020</name>
</gene>
<proteinExistence type="predicted"/>